<protein>
    <recommendedName>
        <fullName evidence="3">Lipoprotein</fullName>
    </recommendedName>
</protein>
<organism evidence="1 2">
    <name type="scientific">Psychrosphaera ytuae</name>
    <dbReference type="NCBI Taxonomy" id="2820710"/>
    <lineage>
        <taxon>Bacteria</taxon>
        <taxon>Pseudomonadati</taxon>
        <taxon>Pseudomonadota</taxon>
        <taxon>Gammaproteobacteria</taxon>
        <taxon>Alteromonadales</taxon>
        <taxon>Pseudoalteromonadaceae</taxon>
        <taxon>Psychrosphaera</taxon>
    </lineage>
</organism>
<dbReference type="AlphaFoldDB" id="A0A975DBR8"/>
<dbReference type="Proteomes" id="UP000682739">
    <property type="component" value="Chromosome"/>
</dbReference>
<dbReference type="PROSITE" id="PS51257">
    <property type="entry name" value="PROKAR_LIPOPROTEIN"/>
    <property type="match status" value="1"/>
</dbReference>
<evidence type="ECO:0008006" key="3">
    <source>
        <dbReference type="Google" id="ProtNLM"/>
    </source>
</evidence>
<proteinExistence type="predicted"/>
<gene>
    <name evidence="1" type="ORF">J1N51_11760</name>
</gene>
<accession>A0A975DBR8</accession>
<sequence length="250" mass="28289">MKARWLSQYLFVVFVVLFGLSGCAMQPTMGANGESYVAFNDKKLLSKEQAKLLDRDLRASRIKRDMKAVGFEFDSVSPLFDGINYSILKIFKNQYELLDRYKTLVDNHKDVMSFINANKDKSPAELLAEAKRLDAQLTKSLSPDKKHKSIVKKMKEYQIATASIYAENTRLAAELLLQGVRMAAILRDNFEEVIGVEGIAMLLNAAKLHKQSKLAQARLHMSAVANEFIDDEKAVIDITKEIQKIIDQQI</sequence>
<name>A0A975DBR8_9GAMM</name>
<dbReference type="RefSeq" id="WP_208831458.1">
    <property type="nucleotide sequence ID" value="NZ_CP072110.1"/>
</dbReference>
<evidence type="ECO:0000313" key="2">
    <source>
        <dbReference type="Proteomes" id="UP000682739"/>
    </source>
</evidence>
<dbReference type="KEGG" id="psym:J1N51_11760"/>
<reference evidence="1" key="1">
    <citation type="submission" date="2021-03" db="EMBL/GenBank/DDBJ databases">
        <title>Description of Psychrosphaera ytuae sp. nov. isolated from deep sea sediment of South China Sea.</title>
        <authorList>
            <person name="Zhang J."/>
            <person name="Xu X.-D."/>
        </authorList>
    </citation>
    <scope>NUCLEOTIDE SEQUENCE</scope>
    <source>
        <strain evidence="1">MTZ26</strain>
    </source>
</reference>
<keyword evidence="2" id="KW-1185">Reference proteome</keyword>
<dbReference type="EMBL" id="CP072110">
    <property type="protein sequence ID" value="QTH63401.1"/>
    <property type="molecule type" value="Genomic_DNA"/>
</dbReference>
<evidence type="ECO:0000313" key="1">
    <source>
        <dbReference type="EMBL" id="QTH63401.1"/>
    </source>
</evidence>